<comment type="caution">
    <text evidence="1">The sequence shown here is derived from an EMBL/GenBank/DDBJ whole genome shotgun (WGS) entry which is preliminary data.</text>
</comment>
<dbReference type="EMBL" id="LSRL02000024">
    <property type="protein sequence ID" value="TDG49403.1"/>
    <property type="molecule type" value="Genomic_DNA"/>
</dbReference>
<gene>
    <name evidence="1" type="ORF">AWZ03_004271</name>
</gene>
<protein>
    <submittedName>
        <fullName evidence="1">Uncharacterized protein</fullName>
    </submittedName>
</protein>
<keyword evidence="2" id="KW-1185">Reference proteome</keyword>
<accession>A0A484BKV4</accession>
<evidence type="ECO:0000313" key="2">
    <source>
        <dbReference type="Proteomes" id="UP000295192"/>
    </source>
</evidence>
<name>A0A484BKV4_DRONA</name>
<reference evidence="1 2" key="1">
    <citation type="journal article" date="2019" name="J. Hered.">
        <title>An Improved Genome Assembly for Drosophila navojoa, the Basal Species in the mojavensis Cluster.</title>
        <authorList>
            <person name="Vanderlinde T."/>
            <person name="Dupim E.G."/>
            <person name="Nazario-Yepiz N.O."/>
            <person name="Carvalho A.B."/>
        </authorList>
    </citation>
    <scope>NUCLEOTIDE SEQUENCE [LARGE SCALE GENOMIC DNA]</scope>
    <source>
        <strain evidence="1">Navoj_Jal97</strain>
        <tissue evidence="1">Whole organism</tissue>
    </source>
</reference>
<proteinExistence type="predicted"/>
<dbReference type="Proteomes" id="UP000295192">
    <property type="component" value="Unassembled WGS sequence"/>
</dbReference>
<dbReference type="AlphaFoldDB" id="A0A484BKV4"/>
<evidence type="ECO:0000313" key="1">
    <source>
        <dbReference type="EMBL" id="TDG49403.1"/>
    </source>
</evidence>
<sequence length="68" mass="7783">MQTRGWFSHWVDRQKLVHCGSTVAVDIVEADTGQQEVVQLTICIRVEMAAEWSGFEWSRVESTLSYGH</sequence>
<organism evidence="1 2">
    <name type="scientific">Drosophila navojoa</name>
    <name type="common">Fruit fly</name>
    <dbReference type="NCBI Taxonomy" id="7232"/>
    <lineage>
        <taxon>Eukaryota</taxon>
        <taxon>Metazoa</taxon>
        <taxon>Ecdysozoa</taxon>
        <taxon>Arthropoda</taxon>
        <taxon>Hexapoda</taxon>
        <taxon>Insecta</taxon>
        <taxon>Pterygota</taxon>
        <taxon>Neoptera</taxon>
        <taxon>Endopterygota</taxon>
        <taxon>Diptera</taxon>
        <taxon>Brachycera</taxon>
        <taxon>Muscomorpha</taxon>
        <taxon>Ephydroidea</taxon>
        <taxon>Drosophilidae</taxon>
        <taxon>Drosophila</taxon>
    </lineage>
</organism>